<feature type="region of interest" description="Disordered" evidence="1">
    <location>
        <begin position="1"/>
        <end position="71"/>
    </location>
</feature>
<feature type="compositionally biased region" description="Basic residues" evidence="1">
    <location>
        <begin position="58"/>
        <end position="68"/>
    </location>
</feature>
<evidence type="ECO:0008006" key="4">
    <source>
        <dbReference type="Google" id="ProtNLM"/>
    </source>
</evidence>
<name>A0A4P9VXD4_9FUNG</name>
<proteinExistence type="predicted"/>
<reference evidence="3" key="1">
    <citation type="journal article" date="2018" name="Nat. Microbiol.">
        <title>Leveraging single-cell genomics to expand the fungal tree of life.</title>
        <authorList>
            <person name="Ahrendt S.R."/>
            <person name="Quandt C.A."/>
            <person name="Ciobanu D."/>
            <person name="Clum A."/>
            <person name="Salamov A."/>
            <person name="Andreopoulos B."/>
            <person name="Cheng J.F."/>
            <person name="Woyke T."/>
            <person name="Pelin A."/>
            <person name="Henrissat B."/>
            <person name="Reynolds N.K."/>
            <person name="Benny G.L."/>
            <person name="Smith M.E."/>
            <person name="James T.Y."/>
            <person name="Grigoriev I.V."/>
        </authorList>
    </citation>
    <scope>NUCLEOTIDE SEQUENCE [LARGE SCALE GENOMIC DNA]</scope>
</reference>
<evidence type="ECO:0000313" key="2">
    <source>
        <dbReference type="EMBL" id="RKO84379.1"/>
    </source>
</evidence>
<dbReference type="Gene3D" id="1.10.246.220">
    <property type="match status" value="1"/>
</dbReference>
<dbReference type="OrthoDB" id="3366990at2759"/>
<keyword evidence="3" id="KW-1185">Reference proteome</keyword>
<accession>A0A4P9VXD4</accession>
<protein>
    <recommendedName>
        <fullName evidence="4">Myb-like domain-containing protein</fullName>
    </recommendedName>
</protein>
<sequence length="137" mass="16166">MATPSPVHPRHFTPLHNRSARQEEEAEQNGESAEQRQEAEIDDDTQMDDAGLRDPSRYTRRWVPRPPRRQWAPDQITALETGMRQFIGWGRWRDIRQKYNRTLAMWTPVDLKDKARNERKRRERMGEPLGVFATVSG</sequence>
<dbReference type="Proteomes" id="UP000269721">
    <property type="component" value="Unassembled WGS sequence"/>
</dbReference>
<organism evidence="2 3">
    <name type="scientific">Blyttiomyces helicus</name>
    <dbReference type="NCBI Taxonomy" id="388810"/>
    <lineage>
        <taxon>Eukaryota</taxon>
        <taxon>Fungi</taxon>
        <taxon>Fungi incertae sedis</taxon>
        <taxon>Chytridiomycota</taxon>
        <taxon>Chytridiomycota incertae sedis</taxon>
        <taxon>Chytridiomycetes</taxon>
        <taxon>Chytridiomycetes incertae sedis</taxon>
        <taxon>Blyttiomyces</taxon>
    </lineage>
</organism>
<evidence type="ECO:0000313" key="3">
    <source>
        <dbReference type="Proteomes" id="UP000269721"/>
    </source>
</evidence>
<evidence type="ECO:0000256" key="1">
    <source>
        <dbReference type="SAM" id="MobiDB-lite"/>
    </source>
</evidence>
<gene>
    <name evidence="2" type="ORF">BDK51DRAFT_33017</name>
</gene>
<dbReference type="AlphaFoldDB" id="A0A4P9VXD4"/>
<dbReference type="EMBL" id="ML000167">
    <property type="protein sequence ID" value="RKO84379.1"/>
    <property type="molecule type" value="Genomic_DNA"/>
</dbReference>